<feature type="transmembrane region" description="Helical" evidence="1">
    <location>
        <begin position="213"/>
        <end position="232"/>
    </location>
</feature>
<feature type="transmembrane region" description="Helical" evidence="1">
    <location>
        <begin position="64"/>
        <end position="85"/>
    </location>
</feature>
<feature type="transmembrane region" description="Helical" evidence="1">
    <location>
        <begin position="182"/>
        <end position="201"/>
    </location>
</feature>
<name>A0A7S9LLH4_9PSED</name>
<proteinExistence type="predicted"/>
<feature type="transmembrane region" description="Helical" evidence="1">
    <location>
        <begin position="91"/>
        <end position="108"/>
    </location>
</feature>
<protein>
    <submittedName>
        <fullName evidence="2">Conjugal transfer protein TraX</fullName>
    </submittedName>
</protein>
<evidence type="ECO:0000313" key="2">
    <source>
        <dbReference type="EMBL" id="QPH51146.1"/>
    </source>
</evidence>
<reference evidence="2 3" key="1">
    <citation type="submission" date="2020-11" db="EMBL/GenBank/DDBJ databases">
        <title>Pseudomonas fulva producing VIM-24.</title>
        <authorList>
            <person name="Liu S."/>
        </authorList>
    </citation>
    <scope>NUCLEOTIDE SEQUENCE [LARGE SCALE GENOMIC DNA]</scope>
    <source>
        <strain evidence="2 3">ZDHY414</strain>
    </source>
</reference>
<dbReference type="RefSeq" id="WP_196110674.1">
    <property type="nucleotide sequence ID" value="NZ_CAXODI010000011.1"/>
</dbReference>
<feature type="transmembrane region" description="Helical" evidence="1">
    <location>
        <begin position="148"/>
        <end position="170"/>
    </location>
</feature>
<keyword evidence="1" id="KW-0812">Transmembrane</keyword>
<dbReference type="InterPro" id="IPR008875">
    <property type="entry name" value="TraX"/>
</dbReference>
<feature type="transmembrane region" description="Helical" evidence="1">
    <location>
        <begin position="115"/>
        <end position="136"/>
    </location>
</feature>
<evidence type="ECO:0000256" key="1">
    <source>
        <dbReference type="SAM" id="Phobius"/>
    </source>
</evidence>
<gene>
    <name evidence="2" type="ORF">IZU98_10880</name>
</gene>
<accession>A0A7S9LLH4</accession>
<dbReference type="Pfam" id="PF05857">
    <property type="entry name" value="TraX"/>
    <property type="match status" value="1"/>
</dbReference>
<keyword evidence="1" id="KW-0472">Membrane</keyword>
<organism evidence="2 3">
    <name type="scientific">Pseudomonas fulva</name>
    <dbReference type="NCBI Taxonomy" id="47880"/>
    <lineage>
        <taxon>Bacteria</taxon>
        <taxon>Pseudomonadati</taxon>
        <taxon>Pseudomonadota</taxon>
        <taxon>Gammaproteobacteria</taxon>
        <taxon>Pseudomonadales</taxon>
        <taxon>Pseudomonadaceae</taxon>
        <taxon>Pseudomonas</taxon>
    </lineage>
</organism>
<dbReference type="AlphaFoldDB" id="A0A7S9LLH4"/>
<dbReference type="EMBL" id="CP064946">
    <property type="protein sequence ID" value="QPH51146.1"/>
    <property type="molecule type" value="Genomic_DNA"/>
</dbReference>
<evidence type="ECO:0000313" key="3">
    <source>
        <dbReference type="Proteomes" id="UP000594430"/>
    </source>
</evidence>
<keyword evidence="1" id="KW-1133">Transmembrane helix</keyword>
<sequence length="234" mass="25417">MRSAGLDLVKWLAMLAMLADHLRFVWPQAHGLFVVGRLAFPLFCLAMAMNVVRREPDTPLDRHHGRYLGLMLLFTVLSEPAYLWLDSGSTTFSVMPTLLLGLLVAWSVQHTQAAARLLGLVALGAAWAGSPCLMYGLPGVLLPAACVLAYRCGGAMWLVPCVLAVAGNLTNSWLMTHLGAHFTWVTLAVAAVAIAIGNGLLHCRWHRVPAVGRWAYGFYPLHLLLIKALSTLGL</sequence>
<dbReference type="Proteomes" id="UP000594430">
    <property type="component" value="Chromosome"/>
</dbReference>
<feature type="transmembrane region" description="Helical" evidence="1">
    <location>
        <begin position="32"/>
        <end position="52"/>
    </location>
</feature>